<dbReference type="NCBIfam" id="TIGR00150">
    <property type="entry name" value="T6A_YjeE"/>
    <property type="match status" value="1"/>
</dbReference>
<dbReference type="Pfam" id="PF02367">
    <property type="entry name" value="TsaE"/>
    <property type="match status" value="1"/>
</dbReference>
<evidence type="ECO:0000256" key="5">
    <source>
        <dbReference type="ARBA" id="ARBA00022694"/>
    </source>
</evidence>
<evidence type="ECO:0000256" key="7">
    <source>
        <dbReference type="ARBA" id="ARBA00022741"/>
    </source>
</evidence>
<keyword evidence="7" id="KW-0547">Nucleotide-binding</keyword>
<evidence type="ECO:0000256" key="2">
    <source>
        <dbReference type="ARBA" id="ARBA00007599"/>
    </source>
</evidence>
<evidence type="ECO:0000256" key="9">
    <source>
        <dbReference type="ARBA" id="ARBA00022842"/>
    </source>
</evidence>
<name>A0ABT3RLX7_9BACT</name>
<dbReference type="RefSeq" id="WP_266055149.1">
    <property type="nucleotide sequence ID" value="NZ_JAPFQN010000002.1"/>
</dbReference>
<keyword evidence="8" id="KW-0067">ATP-binding</keyword>
<comment type="subcellular location">
    <subcellularLocation>
        <location evidence="1">Cytoplasm</location>
    </subcellularLocation>
</comment>
<evidence type="ECO:0000313" key="11">
    <source>
        <dbReference type="EMBL" id="MCX2742814.1"/>
    </source>
</evidence>
<proteinExistence type="inferred from homology"/>
<evidence type="ECO:0000256" key="6">
    <source>
        <dbReference type="ARBA" id="ARBA00022723"/>
    </source>
</evidence>
<evidence type="ECO:0000256" key="4">
    <source>
        <dbReference type="ARBA" id="ARBA00022490"/>
    </source>
</evidence>
<dbReference type="SUPFAM" id="SSF52540">
    <property type="entry name" value="P-loop containing nucleoside triphosphate hydrolases"/>
    <property type="match status" value="1"/>
</dbReference>
<sequence length="147" mass="17103">MTKELSGLEFKITDIKKVSADLLQEYGDFKIWLFEGDLGAGKTTLIKAICEELEVEDQVSSPTFALVNEYASKKEDTVYHFDFYRIEHESEAFDIGLEEYLYSGYRCLIEWPEQVSSFWPEKYLHIKIITNLDDSRTIEIAKHDETA</sequence>
<dbReference type="InterPro" id="IPR003442">
    <property type="entry name" value="T6A_TsaE"/>
</dbReference>
<dbReference type="InterPro" id="IPR027417">
    <property type="entry name" value="P-loop_NTPase"/>
</dbReference>
<keyword evidence="4" id="KW-0963">Cytoplasm</keyword>
<dbReference type="Proteomes" id="UP001209885">
    <property type="component" value="Unassembled WGS sequence"/>
</dbReference>
<keyword evidence="9" id="KW-0460">Magnesium</keyword>
<reference evidence="11 12" key="1">
    <citation type="submission" date="2022-11" db="EMBL/GenBank/DDBJ databases">
        <title>The characterization of three novel Bacteroidetes species and genomic analysis of their roles in tidal elemental geochemical cycles.</title>
        <authorList>
            <person name="Ma K."/>
        </authorList>
    </citation>
    <scope>NUCLEOTIDE SEQUENCE [LARGE SCALE GENOMIC DNA]</scope>
    <source>
        <strain evidence="11 12">M17</strain>
    </source>
</reference>
<evidence type="ECO:0000313" key="12">
    <source>
        <dbReference type="Proteomes" id="UP001209885"/>
    </source>
</evidence>
<dbReference type="EMBL" id="JAPFQN010000002">
    <property type="protein sequence ID" value="MCX2742814.1"/>
    <property type="molecule type" value="Genomic_DNA"/>
</dbReference>
<evidence type="ECO:0000256" key="1">
    <source>
        <dbReference type="ARBA" id="ARBA00004496"/>
    </source>
</evidence>
<keyword evidence="6" id="KW-0479">Metal-binding</keyword>
<organism evidence="11 12">
    <name type="scientific">Mangrovivirga halotolerans</name>
    <dbReference type="NCBI Taxonomy" id="2993936"/>
    <lineage>
        <taxon>Bacteria</taxon>
        <taxon>Pseudomonadati</taxon>
        <taxon>Bacteroidota</taxon>
        <taxon>Cytophagia</taxon>
        <taxon>Cytophagales</taxon>
        <taxon>Mangrovivirgaceae</taxon>
        <taxon>Mangrovivirga</taxon>
    </lineage>
</organism>
<evidence type="ECO:0000256" key="8">
    <source>
        <dbReference type="ARBA" id="ARBA00022840"/>
    </source>
</evidence>
<dbReference type="PANTHER" id="PTHR33540:SF2">
    <property type="entry name" value="TRNA THREONYLCARBAMOYLADENOSINE BIOSYNTHESIS PROTEIN TSAE"/>
    <property type="match status" value="1"/>
</dbReference>
<comment type="caution">
    <text evidence="11">The sequence shown here is derived from an EMBL/GenBank/DDBJ whole genome shotgun (WGS) entry which is preliminary data.</text>
</comment>
<keyword evidence="5" id="KW-0819">tRNA processing</keyword>
<gene>
    <name evidence="11" type="primary">tsaE</name>
    <name evidence="11" type="ORF">OO013_02990</name>
</gene>
<comment type="similarity">
    <text evidence="2">Belongs to the TsaE family.</text>
</comment>
<evidence type="ECO:0000256" key="10">
    <source>
        <dbReference type="ARBA" id="ARBA00032441"/>
    </source>
</evidence>
<dbReference type="PANTHER" id="PTHR33540">
    <property type="entry name" value="TRNA THREONYLCARBAMOYLADENOSINE BIOSYNTHESIS PROTEIN TSAE"/>
    <property type="match status" value="1"/>
</dbReference>
<dbReference type="Gene3D" id="3.40.50.300">
    <property type="entry name" value="P-loop containing nucleotide triphosphate hydrolases"/>
    <property type="match status" value="1"/>
</dbReference>
<evidence type="ECO:0000256" key="3">
    <source>
        <dbReference type="ARBA" id="ARBA00019010"/>
    </source>
</evidence>
<accession>A0ABT3RLX7</accession>
<keyword evidence="12" id="KW-1185">Reference proteome</keyword>
<protein>
    <recommendedName>
        <fullName evidence="3">tRNA threonylcarbamoyladenosine biosynthesis protein TsaE</fullName>
    </recommendedName>
    <alternativeName>
        <fullName evidence="10">t(6)A37 threonylcarbamoyladenosine biosynthesis protein TsaE</fullName>
    </alternativeName>
</protein>